<gene>
    <name evidence="3" type="ORF">SAMN05443550_106150</name>
</gene>
<dbReference type="InterPro" id="IPR029058">
    <property type="entry name" value="AB_hydrolase_fold"/>
</dbReference>
<dbReference type="Pfam" id="PF02129">
    <property type="entry name" value="Peptidase_S15"/>
    <property type="match status" value="1"/>
</dbReference>
<keyword evidence="1" id="KW-0378">Hydrolase</keyword>
<organism evidence="3 4">
    <name type="scientific">Pedobacter hartonius</name>
    <dbReference type="NCBI Taxonomy" id="425514"/>
    <lineage>
        <taxon>Bacteria</taxon>
        <taxon>Pseudomonadati</taxon>
        <taxon>Bacteroidota</taxon>
        <taxon>Sphingobacteriia</taxon>
        <taxon>Sphingobacteriales</taxon>
        <taxon>Sphingobacteriaceae</taxon>
        <taxon>Pedobacter</taxon>
    </lineage>
</organism>
<dbReference type="PANTHER" id="PTHR43265:SF1">
    <property type="entry name" value="ESTERASE ESTD"/>
    <property type="match status" value="1"/>
</dbReference>
<dbReference type="GO" id="GO:0052689">
    <property type="term" value="F:carboxylic ester hydrolase activity"/>
    <property type="evidence" value="ECO:0007669"/>
    <property type="project" value="TreeGrafter"/>
</dbReference>
<protein>
    <recommendedName>
        <fullName evidence="2">Xaa-Pro dipeptidyl-peptidase-like domain-containing protein</fullName>
    </recommendedName>
</protein>
<proteinExistence type="predicted"/>
<dbReference type="InterPro" id="IPR053145">
    <property type="entry name" value="AB_hydrolase_Est10"/>
</dbReference>
<keyword evidence="4" id="KW-1185">Reference proteome</keyword>
<dbReference type="AlphaFoldDB" id="A0A1H4ETP2"/>
<evidence type="ECO:0000313" key="4">
    <source>
        <dbReference type="Proteomes" id="UP000198850"/>
    </source>
</evidence>
<dbReference type="SUPFAM" id="SSF53474">
    <property type="entry name" value="alpha/beta-Hydrolases"/>
    <property type="match status" value="1"/>
</dbReference>
<dbReference type="Gene3D" id="3.40.50.1820">
    <property type="entry name" value="alpha/beta hydrolase"/>
    <property type="match status" value="1"/>
</dbReference>
<dbReference type="InterPro" id="IPR000383">
    <property type="entry name" value="Xaa-Pro-like_dom"/>
</dbReference>
<feature type="domain" description="Xaa-Pro dipeptidyl-peptidase-like" evidence="2">
    <location>
        <begin position="70"/>
        <end position="348"/>
    </location>
</feature>
<evidence type="ECO:0000259" key="2">
    <source>
        <dbReference type="Pfam" id="PF02129"/>
    </source>
</evidence>
<accession>A0A1H4ETP2</accession>
<dbReference type="GO" id="GO:0004252">
    <property type="term" value="F:serine-type endopeptidase activity"/>
    <property type="evidence" value="ECO:0007669"/>
    <property type="project" value="InterPro"/>
</dbReference>
<name>A0A1H4ETP2_9SPHI</name>
<dbReference type="EMBL" id="FNRA01000006">
    <property type="protein sequence ID" value="SEA88405.1"/>
    <property type="molecule type" value="Genomic_DNA"/>
</dbReference>
<dbReference type="PANTHER" id="PTHR43265">
    <property type="entry name" value="ESTERASE ESTD"/>
    <property type="match status" value="1"/>
</dbReference>
<evidence type="ECO:0000313" key="3">
    <source>
        <dbReference type="EMBL" id="SEA88405.1"/>
    </source>
</evidence>
<reference evidence="3 4" key="1">
    <citation type="submission" date="2016-10" db="EMBL/GenBank/DDBJ databases">
        <authorList>
            <person name="de Groot N.N."/>
        </authorList>
    </citation>
    <scope>NUCLEOTIDE SEQUENCE [LARGE SCALE GENOMIC DNA]</scope>
    <source>
        <strain evidence="3 4">DSM 19033</strain>
    </source>
</reference>
<dbReference type="Proteomes" id="UP000198850">
    <property type="component" value="Unassembled WGS sequence"/>
</dbReference>
<dbReference type="GO" id="GO:0006508">
    <property type="term" value="P:proteolysis"/>
    <property type="evidence" value="ECO:0007669"/>
    <property type="project" value="InterPro"/>
</dbReference>
<sequence length="388" mass="43975">MICCCATLRAASQQLITMDGYPPQDTARVRWMLTKTRTKHQRPQMPHPPYHYTIEDCTFTGKKTGLTYGATLTRPIGIKRFPTVVLISGTGSQDRDYTVSGHKFFWVLADYLSNHGIAVLRVDDRSTGKTTGIFNRSTTVDFAKDVLCAVEWLNTRKDIDPGRIGLIGHSEGGIVAPMVAAMAPEKISFLVMIGAPVIGLHQINYYQTRQAYTAIYKPDTVLFAMMRLHQEIMSKIPAQAHDLSEMNVVVKNALDTFYKRESPGIVKRIIPDKNTYDRMFRSYQSFLSPWWQFVLSYDPAQDIQKVNCPVLVVYGNKDRQVPPAEDYALIKKLQHRRSESILIPDMNHFMQPDTSGNPKNYEAIETTIKPVLLEKISTWVLGQAQLGR</sequence>
<dbReference type="PROSITE" id="PS00708">
    <property type="entry name" value="PRO_ENDOPEP_SER"/>
    <property type="match status" value="1"/>
</dbReference>
<dbReference type="InterPro" id="IPR002471">
    <property type="entry name" value="Pept_S9_AS"/>
</dbReference>
<evidence type="ECO:0000256" key="1">
    <source>
        <dbReference type="ARBA" id="ARBA00022801"/>
    </source>
</evidence>
<dbReference type="STRING" id="425514.SAMN05443550_106150"/>